<evidence type="ECO:0000256" key="1">
    <source>
        <dbReference type="ARBA" id="ARBA00022670"/>
    </source>
</evidence>
<dbReference type="PROSITE" id="PS50994">
    <property type="entry name" value="INTEGRASE"/>
    <property type="match status" value="1"/>
</dbReference>
<sequence>MPKIRKPKKLVSKERLASPKPSRPSTCLRWSPTGRMFDLKGKIIASSESECQSDRSSDDNAYSGCSMHMTGNLKLLINFVWKFLRMVRFGNDHIAAILAYCDLQWGNILITMVYFVDGLGHNLFSVGQFCDSDLEVAFRRNTCFIRNLEGVHLSKHEAPEEIKIFLKKITVLLQALVIIVRTDNGTEFKNQVLKEYFDSVGISHQASSDKTPQQNGVVERRDRTLLEAARIMLIFSRAPLFLWAEVIATACYTQVISFIRSSKSSIDRGGLNKRGKKYKEVSMMK</sequence>
<reference evidence="4" key="1">
    <citation type="journal article" date="2022" name="Int. J. Mol. Sci.">
        <title>Draft Genome of Tanacetum Coccineum: Genomic Comparison of Closely Related Tanacetum-Family Plants.</title>
        <authorList>
            <person name="Yamashiro T."/>
            <person name="Shiraishi A."/>
            <person name="Nakayama K."/>
            <person name="Satake H."/>
        </authorList>
    </citation>
    <scope>NUCLEOTIDE SEQUENCE</scope>
</reference>
<keyword evidence="1" id="KW-0378">Hydrolase</keyword>
<name>A0ABQ5H4G8_9ASTR</name>
<dbReference type="Gene3D" id="3.30.420.10">
    <property type="entry name" value="Ribonuclease H-like superfamily/Ribonuclease H"/>
    <property type="match status" value="1"/>
</dbReference>
<accession>A0ABQ5H4G8</accession>
<evidence type="ECO:0000313" key="4">
    <source>
        <dbReference type="EMBL" id="GJT82787.1"/>
    </source>
</evidence>
<evidence type="ECO:0000259" key="3">
    <source>
        <dbReference type="PROSITE" id="PS50994"/>
    </source>
</evidence>
<dbReference type="InterPro" id="IPR036397">
    <property type="entry name" value="RNaseH_sf"/>
</dbReference>
<dbReference type="SUPFAM" id="SSF53098">
    <property type="entry name" value="Ribonuclease H-like"/>
    <property type="match status" value="1"/>
</dbReference>
<evidence type="ECO:0000313" key="5">
    <source>
        <dbReference type="Proteomes" id="UP001151760"/>
    </source>
</evidence>
<dbReference type="InterPro" id="IPR001584">
    <property type="entry name" value="Integrase_cat-core"/>
</dbReference>
<dbReference type="PANTHER" id="PTHR42648:SF18">
    <property type="entry name" value="RETROTRANSPOSON, UNCLASSIFIED-LIKE PROTEIN"/>
    <property type="match status" value="1"/>
</dbReference>
<dbReference type="InterPro" id="IPR054722">
    <property type="entry name" value="PolX-like_BBD"/>
</dbReference>
<dbReference type="Proteomes" id="UP001151760">
    <property type="component" value="Unassembled WGS sequence"/>
</dbReference>
<dbReference type="InterPro" id="IPR039537">
    <property type="entry name" value="Retrotran_Ty1/copia-like"/>
</dbReference>
<dbReference type="Pfam" id="PF22936">
    <property type="entry name" value="Pol_BBD"/>
    <property type="match status" value="1"/>
</dbReference>
<protein>
    <submittedName>
        <fullName evidence="4">Retrovirus-related pol polyprotein from transposon TNT 1-94</fullName>
    </submittedName>
</protein>
<keyword evidence="1" id="KW-0645">Protease</keyword>
<feature type="domain" description="Integrase catalytic" evidence="3">
    <location>
        <begin position="105"/>
        <end position="252"/>
    </location>
</feature>
<evidence type="ECO:0000256" key="2">
    <source>
        <dbReference type="SAM" id="MobiDB-lite"/>
    </source>
</evidence>
<dbReference type="EMBL" id="BQNB010019199">
    <property type="protein sequence ID" value="GJT82787.1"/>
    <property type="molecule type" value="Genomic_DNA"/>
</dbReference>
<dbReference type="InterPro" id="IPR012337">
    <property type="entry name" value="RNaseH-like_sf"/>
</dbReference>
<organism evidence="4 5">
    <name type="scientific">Tanacetum coccineum</name>
    <dbReference type="NCBI Taxonomy" id="301880"/>
    <lineage>
        <taxon>Eukaryota</taxon>
        <taxon>Viridiplantae</taxon>
        <taxon>Streptophyta</taxon>
        <taxon>Embryophyta</taxon>
        <taxon>Tracheophyta</taxon>
        <taxon>Spermatophyta</taxon>
        <taxon>Magnoliopsida</taxon>
        <taxon>eudicotyledons</taxon>
        <taxon>Gunneridae</taxon>
        <taxon>Pentapetalae</taxon>
        <taxon>asterids</taxon>
        <taxon>campanulids</taxon>
        <taxon>Asterales</taxon>
        <taxon>Asteraceae</taxon>
        <taxon>Asteroideae</taxon>
        <taxon>Anthemideae</taxon>
        <taxon>Anthemidinae</taxon>
        <taxon>Tanacetum</taxon>
    </lineage>
</organism>
<proteinExistence type="predicted"/>
<feature type="region of interest" description="Disordered" evidence="2">
    <location>
        <begin position="1"/>
        <end position="26"/>
    </location>
</feature>
<comment type="caution">
    <text evidence="4">The sequence shown here is derived from an EMBL/GenBank/DDBJ whole genome shotgun (WGS) entry which is preliminary data.</text>
</comment>
<keyword evidence="5" id="KW-1185">Reference proteome</keyword>
<feature type="compositionally biased region" description="Basic residues" evidence="2">
    <location>
        <begin position="1"/>
        <end position="10"/>
    </location>
</feature>
<dbReference type="PANTHER" id="PTHR42648">
    <property type="entry name" value="TRANSPOSASE, PUTATIVE-RELATED"/>
    <property type="match status" value="1"/>
</dbReference>
<gene>
    <name evidence="4" type="ORF">Tco_1057129</name>
</gene>
<reference evidence="4" key="2">
    <citation type="submission" date="2022-01" db="EMBL/GenBank/DDBJ databases">
        <authorList>
            <person name="Yamashiro T."/>
            <person name="Shiraishi A."/>
            <person name="Satake H."/>
            <person name="Nakayama K."/>
        </authorList>
    </citation>
    <scope>NUCLEOTIDE SEQUENCE</scope>
</reference>